<reference evidence="12 13" key="1">
    <citation type="submission" date="2015-04" db="EMBL/GenBank/DDBJ databases">
        <title>Complete Sequence for the Genome of the Thioalkalivibrio versutus D301.</title>
        <authorList>
            <person name="Mu T."/>
            <person name="Zhou J."/>
            <person name="Xu X."/>
        </authorList>
    </citation>
    <scope>NUCLEOTIDE SEQUENCE [LARGE SCALE GENOMIC DNA]</scope>
    <source>
        <strain evidence="12 13">D301</strain>
    </source>
</reference>
<evidence type="ECO:0000256" key="3">
    <source>
        <dbReference type="ARBA" id="ARBA00022475"/>
    </source>
</evidence>
<keyword evidence="6 9" id="KW-1133">Transmembrane helix</keyword>
<evidence type="ECO:0000256" key="11">
    <source>
        <dbReference type="SAM" id="Phobius"/>
    </source>
</evidence>
<evidence type="ECO:0000256" key="2">
    <source>
        <dbReference type="ARBA" id="ARBA00022448"/>
    </source>
</evidence>
<dbReference type="Pfam" id="PF02416">
    <property type="entry name" value="TatA_B_E"/>
    <property type="match status" value="1"/>
</dbReference>
<evidence type="ECO:0000313" key="13">
    <source>
        <dbReference type="Proteomes" id="UP000064201"/>
    </source>
</evidence>
<comment type="subunit">
    <text evidence="9">The Tat system comprises two distinct complexes: a TatABC complex, containing multiple copies of TatA, TatB and TatC subunits, and a separate TatA complex, containing only TatA subunits. Substrates initially bind to the TatABC complex, which probably triggers association of the separate TatA complex to form the active translocon.</text>
</comment>
<protein>
    <recommendedName>
        <fullName evidence="9">Sec-independent protein translocase protein TatB</fullName>
    </recommendedName>
</protein>
<dbReference type="HAMAP" id="MF_00237">
    <property type="entry name" value="TatB"/>
    <property type="match status" value="1"/>
</dbReference>
<comment type="function">
    <text evidence="9">Part of the twin-arginine translocation (Tat) system that transports large folded proteins containing a characteristic twin-arginine motif in their signal peptide across membranes. Together with TatC, TatB is part of a receptor directly interacting with Tat signal peptides. TatB may form an oligomeric binding site that transiently accommodates folded Tat precursor proteins before their translocation.</text>
</comment>
<dbReference type="OrthoDB" id="9816005at2"/>
<dbReference type="AlphaFoldDB" id="A0A0G3G529"/>
<name>A0A0G3G529_9GAMM</name>
<evidence type="ECO:0000313" key="12">
    <source>
        <dbReference type="EMBL" id="AKJ96355.1"/>
    </source>
</evidence>
<evidence type="ECO:0000256" key="1">
    <source>
        <dbReference type="ARBA" id="ARBA00004167"/>
    </source>
</evidence>
<keyword evidence="4 9" id="KW-0812">Transmembrane</keyword>
<dbReference type="InterPro" id="IPR003369">
    <property type="entry name" value="TatA/B/E"/>
</dbReference>
<sequence>MFDIGFWEIIIIVLVALLVVGPERLPGLAREIGRWVGKTRRFVHSVRSDFEQELQTDELRNMLKSQDREIRQLKNMMDETETSLREDIEDTERDLREDIEGKPKTRKDLSGKEQKALAENKAKPAVRDKPSMRSPDASARASDTGAPEAADDADVPEVRRVPTQGDLDGNLMTDDPALAAEQKARASDGPRPERTKPAVRERRTPDPAESRGGEASDPEADTTHNDQTPDKHS</sequence>
<dbReference type="GO" id="GO:0033281">
    <property type="term" value="C:TAT protein transport complex"/>
    <property type="evidence" value="ECO:0007669"/>
    <property type="project" value="UniProtKB-UniRule"/>
</dbReference>
<keyword evidence="5 9" id="KW-0653">Protein transport</keyword>
<dbReference type="PANTHER" id="PTHR33162:SF1">
    <property type="entry name" value="SEC-INDEPENDENT PROTEIN TRANSLOCASE PROTEIN TATA, CHLOROPLASTIC"/>
    <property type="match status" value="1"/>
</dbReference>
<evidence type="ECO:0000256" key="8">
    <source>
        <dbReference type="ARBA" id="ARBA00023136"/>
    </source>
</evidence>
<dbReference type="GO" id="GO:0008320">
    <property type="term" value="F:protein transmembrane transporter activity"/>
    <property type="evidence" value="ECO:0007669"/>
    <property type="project" value="UniProtKB-UniRule"/>
</dbReference>
<evidence type="ECO:0000256" key="9">
    <source>
        <dbReference type="HAMAP-Rule" id="MF_00237"/>
    </source>
</evidence>
<evidence type="ECO:0000256" key="4">
    <source>
        <dbReference type="ARBA" id="ARBA00022692"/>
    </source>
</evidence>
<keyword evidence="13" id="KW-1185">Reference proteome</keyword>
<dbReference type="RefSeq" id="WP_047251864.1">
    <property type="nucleotide sequence ID" value="NZ_CP011367.1"/>
</dbReference>
<dbReference type="STRING" id="106634.TVD_13715"/>
<dbReference type="Proteomes" id="UP000064201">
    <property type="component" value="Chromosome"/>
</dbReference>
<dbReference type="PANTHER" id="PTHR33162">
    <property type="entry name" value="SEC-INDEPENDENT PROTEIN TRANSLOCASE PROTEIN TATA, CHLOROPLASTIC"/>
    <property type="match status" value="1"/>
</dbReference>
<evidence type="ECO:0000256" key="7">
    <source>
        <dbReference type="ARBA" id="ARBA00023010"/>
    </source>
</evidence>
<evidence type="ECO:0000256" key="10">
    <source>
        <dbReference type="SAM" id="MobiDB-lite"/>
    </source>
</evidence>
<dbReference type="EMBL" id="CP011367">
    <property type="protein sequence ID" value="AKJ96355.1"/>
    <property type="molecule type" value="Genomic_DNA"/>
</dbReference>
<keyword evidence="8 9" id="KW-0472">Membrane</keyword>
<evidence type="ECO:0000256" key="6">
    <source>
        <dbReference type="ARBA" id="ARBA00022989"/>
    </source>
</evidence>
<gene>
    <name evidence="9" type="primary">tatB</name>
    <name evidence="12" type="ORF">TVD_13715</name>
</gene>
<comment type="subcellular location">
    <subcellularLocation>
        <location evidence="9">Cell membrane</location>
        <topology evidence="9">Single-pass membrane protein</topology>
    </subcellularLocation>
    <subcellularLocation>
        <location evidence="1">Membrane</location>
        <topology evidence="1">Single-pass membrane protein</topology>
    </subcellularLocation>
</comment>
<keyword evidence="2 9" id="KW-0813">Transport</keyword>
<evidence type="ECO:0000256" key="5">
    <source>
        <dbReference type="ARBA" id="ARBA00022927"/>
    </source>
</evidence>
<organism evidence="12 13">
    <name type="scientific">Thioalkalivibrio versutus</name>
    <dbReference type="NCBI Taxonomy" id="106634"/>
    <lineage>
        <taxon>Bacteria</taxon>
        <taxon>Pseudomonadati</taxon>
        <taxon>Pseudomonadota</taxon>
        <taxon>Gammaproteobacteria</taxon>
        <taxon>Chromatiales</taxon>
        <taxon>Ectothiorhodospiraceae</taxon>
        <taxon>Thioalkalivibrio</taxon>
    </lineage>
</organism>
<feature type="compositionally biased region" description="Basic and acidic residues" evidence="10">
    <location>
        <begin position="93"/>
        <end position="131"/>
    </location>
</feature>
<feature type="compositionally biased region" description="Basic and acidic residues" evidence="10">
    <location>
        <begin position="182"/>
        <end position="214"/>
    </location>
</feature>
<comment type="similarity">
    <text evidence="9">Belongs to the TatB family.</text>
</comment>
<feature type="compositionally biased region" description="Basic and acidic residues" evidence="10">
    <location>
        <begin position="221"/>
        <end position="233"/>
    </location>
</feature>
<proteinExistence type="inferred from homology"/>
<feature type="transmembrane region" description="Helical" evidence="11">
    <location>
        <begin position="6"/>
        <end position="25"/>
    </location>
</feature>
<keyword evidence="7 9" id="KW-0811">Translocation</keyword>
<keyword evidence="3 9" id="KW-1003">Cell membrane</keyword>
<dbReference type="NCBIfam" id="TIGR01410">
    <property type="entry name" value="tatB"/>
    <property type="match status" value="1"/>
</dbReference>
<dbReference type="GO" id="GO:0043953">
    <property type="term" value="P:protein transport by the Tat complex"/>
    <property type="evidence" value="ECO:0007669"/>
    <property type="project" value="UniProtKB-UniRule"/>
</dbReference>
<dbReference type="Gene3D" id="1.20.5.3310">
    <property type="match status" value="1"/>
</dbReference>
<dbReference type="KEGG" id="tvr:TVD_13715"/>
<dbReference type="PATRIC" id="fig|106634.4.peg.2799"/>
<dbReference type="InterPro" id="IPR018448">
    <property type="entry name" value="TatB"/>
</dbReference>
<dbReference type="PRINTS" id="PR01506">
    <property type="entry name" value="TATBPROTEIN"/>
</dbReference>
<feature type="region of interest" description="Disordered" evidence="10">
    <location>
        <begin position="74"/>
        <end position="233"/>
    </location>
</feature>
<accession>A0A0G3G529</accession>